<feature type="transmembrane region" description="Helical" evidence="9">
    <location>
        <begin position="181"/>
        <end position="202"/>
    </location>
</feature>
<dbReference type="GO" id="GO:0005385">
    <property type="term" value="F:zinc ion transmembrane transporter activity"/>
    <property type="evidence" value="ECO:0007669"/>
    <property type="project" value="TreeGrafter"/>
</dbReference>
<keyword evidence="5" id="KW-0864">Zinc transport</keyword>
<dbReference type="InterPro" id="IPR002524">
    <property type="entry name" value="Cation_efflux"/>
</dbReference>
<dbReference type="InterPro" id="IPR058533">
    <property type="entry name" value="Cation_efflux_TM"/>
</dbReference>
<organism evidence="12 13">
    <name type="scientific">Sphingomonas edaphi</name>
    <dbReference type="NCBI Taxonomy" id="2315689"/>
    <lineage>
        <taxon>Bacteria</taxon>
        <taxon>Pseudomonadati</taxon>
        <taxon>Pseudomonadota</taxon>
        <taxon>Alphaproteobacteria</taxon>
        <taxon>Sphingomonadales</taxon>
        <taxon>Sphingomonadaceae</taxon>
        <taxon>Sphingomonas</taxon>
    </lineage>
</organism>
<dbReference type="InterPro" id="IPR027469">
    <property type="entry name" value="Cation_efflux_TMD_sf"/>
</dbReference>
<dbReference type="InterPro" id="IPR050681">
    <property type="entry name" value="CDF/SLC30A"/>
</dbReference>
<gene>
    <name evidence="12" type="ORF">D3M59_07830</name>
</gene>
<dbReference type="PANTHER" id="PTHR11562">
    <property type="entry name" value="CATION EFFLUX PROTEIN/ ZINC TRANSPORTER"/>
    <property type="match status" value="1"/>
</dbReference>
<protein>
    <submittedName>
        <fullName evidence="12">Cation transporter</fullName>
    </submittedName>
</protein>
<evidence type="ECO:0000313" key="13">
    <source>
        <dbReference type="Proteomes" id="UP000285023"/>
    </source>
</evidence>
<evidence type="ECO:0000313" key="12">
    <source>
        <dbReference type="EMBL" id="RIX29210.1"/>
    </source>
</evidence>
<dbReference type="GO" id="GO:0005886">
    <property type="term" value="C:plasma membrane"/>
    <property type="evidence" value="ECO:0007669"/>
    <property type="project" value="TreeGrafter"/>
</dbReference>
<dbReference type="Pfam" id="PF01545">
    <property type="entry name" value="Cation_efflux"/>
    <property type="match status" value="1"/>
</dbReference>
<dbReference type="NCBIfam" id="TIGR01297">
    <property type="entry name" value="CDF"/>
    <property type="match status" value="1"/>
</dbReference>
<keyword evidence="3" id="KW-0813">Transport</keyword>
<evidence type="ECO:0000256" key="6">
    <source>
        <dbReference type="ARBA" id="ARBA00022989"/>
    </source>
</evidence>
<evidence type="ECO:0000256" key="2">
    <source>
        <dbReference type="ARBA" id="ARBA00008873"/>
    </source>
</evidence>
<keyword evidence="4 9" id="KW-0812">Transmembrane</keyword>
<feature type="transmembrane region" description="Helical" evidence="9">
    <location>
        <begin position="89"/>
        <end position="109"/>
    </location>
</feature>
<evidence type="ECO:0000256" key="7">
    <source>
        <dbReference type="ARBA" id="ARBA00023065"/>
    </source>
</evidence>
<name>A0A418Q028_9SPHN</name>
<feature type="transmembrane region" description="Helical" evidence="9">
    <location>
        <begin position="153"/>
        <end position="175"/>
    </location>
</feature>
<keyword evidence="5" id="KW-0862">Zinc</keyword>
<keyword evidence="8 9" id="KW-0472">Membrane</keyword>
<evidence type="ECO:0000259" key="11">
    <source>
        <dbReference type="Pfam" id="PF16916"/>
    </source>
</evidence>
<evidence type="ECO:0000256" key="4">
    <source>
        <dbReference type="ARBA" id="ARBA00022692"/>
    </source>
</evidence>
<dbReference type="Proteomes" id="UP000285023">
    <property type="component" value="Unassembled WGS sequence"/>
</dbReference>
<comment type="similarity">
    <text evidence="2">Belongs to the cation diffusion facilitator (CDF) transporter (TC 2.A.4) family. SLC30A subfamily.</text>
</comment>
<feature type="transmembrane region" description="Helical" evidence="9">
    <location>
        <begin position="121"/>
        <end position="141"/>
    </location>
</feature>
<evidence type="ECO:0000256" key="5">
    <source>
        <dbReference type="ARBA" id="ARBA00022906"/>
    </source>
</evidence>
<sequence length="314" mass="33060">MGAGHSHDHPHPADFGRAFAIGIALNLGFVAVEAFYGFVADSMALLADAGHNLSDVLGLVLAWAGAALVKRRPNERFSYGLKKSSILAALLNALLLLVAIGAIIAEAIRRLGDPQPANGETVMAVATVGIVVNGVTAWLFARGRKHDINIRGAYLHMVADAAVSVGVVVAGFLILQTGAAWIDPVTSLVVAAVILWGTWGLLTESLTMTLAGVPKGIDSSHVGRALEKLPGVTAVHHLHIWSLSTTESALTVHMVVEPGVDRDVIIRQANAYVHQLFGIAHSTIQVESDTGRCVSHDHEGHGFYAHDDGVAHGH</sequence>
<dbReference type="AlphaFoldDB" id="A0A418Q028"/>
<comment type="subcellular location">
    <subcellularLocation>
        <location evidence="1">Membrane</location>
        <topology evidence="1">Multi-pass membrane protein</topology>
    </subcellularLocation>
</comment>
<dbReference type="OrthoDB" id="9809646at2"/>
<accession>A0A418Q028</accession>
<keyword evidence="7" id="KW-0406">Ion transport</keyword>
<evidence type="ECO:0000256" key="9">
    <source>
        <dbReference type="SAM" id="Phobius"/>
    </source>
</evidence>
<keyword evidence="13" id="KW-1185">Reference proteome</keyword>
<dbReference type="EMBL" id="QXTF01000002">
    <property type="protein sequence ID" value="RIX29210.1"/>
    <property type="molecule type" value="Genomic_DNA"/>
</dbReference>
<feature type="transmembrane region" description="Helical" evidence="9">
    <location>
        <begin position="18"/>
        <end position="39"/>
    </location>
</feature>
<dbReference type="InterPro" id="IPR036837">
    <property type="entry name" value="Cation_efflux_CTD_sf"/>
</dbReference>
<evidence type="ECO:0000256" key="3">
    <source>
        <dbReference type="ARBA" id="ARBA00022448"/>
    </source>
</evidence>
<dbReference type="Gene3D" id="1.20.1510.10">
    <property type="entry name" value="Cation efflux protein transmembrane domain"/>
    <property type="match status" value="1"/>
</dbReference>
<proteinExistence type="inferred from homology"/>
<reference evidence="12 13" key="1">
    <citation type="submission" date="2018-09" db="EMBL/GenBank/DDBJ databases">
        <title>Sphingomonas sp. DAC4.</title>
        <authorList>
            <person name="Seo T."/>
        </authorList>
    </citation>
    <scope>NUCLEOTIDE SEQUENCE [LARGE SCALE GENOMIC DNA]</scope>
    <source>
        <strain evidence="12 13">DAC4</strain>
    </source>
</reference>
<dbReference type="RefSeq" id="WP_119533098.1">
    <property type="nucleotide sequence ID" value="NZ_QXTF01000002.1"/>
</dbReference>
<dbReference type="Pfam" id="PF16916">
    <property type="entry name" value="ZT_dimer"/>
    <property type="match status" value="1"/>
</dbReference>
<keyword evidence="6 9" id="KW-1133">Transmembrane helix</keyword>
<feature type="domain" description="Cation efflux protein cytoplasmic" evidence="11">
    <location>
        <begin position="214"/>
        <end position="288"/>
    </location>
</feature>
<dbReference type="InterPro" id="IPR027470">
    <property type="entry name" value="Cation_efflux_CTD"/>
</dbReference>
<dbReference type="PANTHER" id="PTHR11562:SF17">
    <property type="entry name" value="RE54080P-RELATED"/>
    <property type="match status" value="1"/>
</dbReference>
<evidence type="ECO:0000256" key="8">
    <source>
        <dbReference type="ARBA" id="ARBA00023136"/>
    </source>
</evidence>
<evidence type="ECO:0000259" key="10">
    <source>
        <dbReference type="Pfam" id="PF01545"/>
    </source>
</evidence>
<dbReference type="SUPFAM" id="SSF161111">
    <property type="entry name" value="Cation efflux protein transmembrane domain-like"/>
    <property type="match status" value="1"/>
</dbReference>
<evidence type="ECO:0000256" key="1">
    <source>
        <dbReference type="ARBA" id="ARBA00004141"/>
    </source>
</evidence>
<comment type="caution">
    <text evidence="12">The sequence shown here is derived from an EMBL/GenBank/DDBJ whole genome shotgun (WGS) entry which is preliminary data.</text>
</comment>
<dbReference type="SUPFAM" id="SSF160240">
    <property type="entry name" value="Cation efflux protein cytoplasmic domain-like"/>
    <property type="match status" value="1"/>
</dbReference>
<feature type="domain" description="Cation efflux protein transmembrane" evidence="10">
    <location>
        <begin position="21"/>
        <end position="207"/>
    </location>
</feature>